<comment type="caution">
    <text evidence="2">The sequence shown here is derived from an EMBL/GenBank/DDBJ whole genome shotgun (WGS) entry which is preliminary data.</text>
</comment>
<organism evidence="2 3">
    <name type="scientific">Portunus trituberculatus</name>
    <name type="common">Swimming crab</name>
    <name type="synonym">Neptunus trituberculatus</name>
    <dbReference type="NCBI Taxonomy" id="210409"/>
    <lineage>
        <taxon>Eukaryota</taxon>
        <taxon>Metazoa</taxon>
        <taxon>Ecdysozoa</taxon>
        <taxon>Arthropoda</taxon>
        <taxon>Crustacea</taxon>
        <taxon>Multicrustacea</taxon>
        <taxon>Malacostraca</taxon>
        <taxon>Eumalacostraca</taxon>
        <taxon>Eucarida</taxon>
        <taxon>Decapoda</taxon>
        <taxon>Pleocyemata</taxon>
        <taxon>Brachyura</taxon>
        <taxon>Eubrachyura</taxon>
        <taxon>Portunoidea</taxon>
        <taxon>Portunidae</taxon>
        <taxon>Portuninae</taxon>
        <taxon>Portunus</taxon>
    </lineage>
</organism>
<dbReference type="AlphaFoldDB" id="A0A5B7DTH5"/>
<accession>A0A5B7DTH5</accession>
<evidence type="ECO:0000313" key="2">
    <source>
        <dbReference type="EMBL" id="MPC24952.1"/>
    </source>
</evidence>
<evidence type="ECO:0000256" key="1">
    <source>
        <dbReference type="SAM" id="MobiDB-lite"/>
    </source>
</evidence>
<keyword evidence="3" id="KW-1185">Reference proteome</keyword>
<protein>
    <submittedName>
        <fullName evidence="2">Uncharacterized protein</fullName>
    </submittedName>
</protein>
<evidence type="ECO:0000313" key="3">
    <source>
        <dbReference type="Proteomes" id="UP000324222"/>
    </source>
</evidence>
<feature type="region of interest" description="Disordered" evidence="1">
    <location>
        <begin position="12"/>
        <end position="169"/>
    </location>
</feature>
<feature type="compositionally biased region" description="Pro residues" evidence="1">
    <location>
        <begin position="93"/>
        <end position="102"/>
    </location>
</feature>
<reference evidence="2 3" key="1">
    <citation type="submission" date="2019-05" db="EMBL/GenBank/DDBJ databases">
        <title>Another draft genome of Portunus trituberculatus and its Hox gene families provides insights of decapod evolution.</title>
        <authorList>
            <person name="Jeong J.-H."/>
            <person name="Song I."/>
            <person name="Kim S."/>
            <person name="Choi T."/>
            <person name="Kim D."/>
            <person name="Ryu S."/>
            <person name="Kim W."/>
        </authorList>
    </citation>
    <scope>NUCLEOTIDE SEQUENCE [LARGE SCALE GENOMIC DNA]</scope>
    <source>
        <tissue evidence="2">Muscle</tissue>
    </source>
</reference>
<feature type="compositionally biased region" description="Pro residues" evidence="1">
    <location>
        <begin position="111"/>
        <end position="146"/>
    </location>
</feature>
<name>A0A5B7DTH5_PORTR</name>
<dbReference type="OrthoDB" id="6382716at2759"/>
<sequence>MAELVTLLRFSRDGRRGRPLLLSPLPQTQRPFVPSPPDLANFGALRPDSILNSPSPQQPSHGRPRPSPQQSFPSQGFPAPLPDLSDNNIIGMTPPPPPPPRARPQLTTTRPRPPQSPPQPRPQQRPQQRPQPQPQPQPPRAPPPRLPTTALPQRPFTSPQSNSVDELLANPVPAVNAGVLPLANEKPQQPQLFPPLVSIR</sequence>
<gene>
    <name evidence="2" type="ORF">E2C01_018046</name>
</gene>
<dbReference type="EMBL" id="VSRR010001395">
    <property type="protein sequence ID" value="MPC24952.1"/>
    <property type="molecule type" value="Genomic_DNA"/>
</dbReference>
<feature type="compositionally biased region" description="Polar residues" evidence="1">
    <location>
        <begin position="50"/>
        <end position="60"/>
    </location>
</feature>
<feature type="compositionally biased region" description="Low complexity" evidence="1">
    <location>
        <begin position="68"/>
        <end position="78"/>
    </location>
</feature>
<dbReference type="Proteomes" id="UP000324222">
    <property type="component" value="Unassembled WGS sequence"/>
</dbReference>
<proteinExistence type="predicted"/>
<dbReference type="PRINTS" id="PR01217">
    <property type="entry name" value="PRICHEXTENSN"/>
</dbReference>